<feature type="compositionally biased region" description="Acidic residues" evidence="1">
    <location>
        <begin position="77"/>
        <end position="87"/>
    </location>
</feature>
<sequence>MKPVMSSFSEDDIRRAAEVREWLVKEVTNKKEELDKLRNTLQIVDSLLKRTSFISASNLESSANLKNNITQQSQSLNEEDEDDEETTQQDRMNSVAKSPSDKYRENNTPSVEIRSLKRVKDNLLISNAEYTPAFVKIALTDDLNLNINTPPFKTFFLNRILEGMKTKDKEKVQKGELGESEIIDYKVDNDEDGKINSVMISNYRERERLNEIFNTATWVFTRMLEKGN</sequence>
<name>Q701Z5_9CREN</name>
<reference evidence="2" key="1">
    <citation type="journal article" date="2004" name="Environ. Microbiol.">
        <title>Characterization of Large-Insert DNA Libraries from Soil for Environmental Genomic Studies of Archaea.</title>
        <authorList>
            <person name="Treusch A.H."/>
            <person name="Kletzin A."/>
            <person name="Raddatz G."/>
            <person name="Ochsenreiter T."/>
            <person name="Quaiser A."/>
            <person name="Meurer G."/>
            <person name="Schuster S.C."/>
            <person name="Schleper C."/>
        </authorList>
    </citation>
    <scope>NUCLEOTIDE SEQUENCE</scope>
</reference>
<organism evidence="2">
    <name type="scientific">uncultured crenarchaeote</name>
    <dbReference type="NCBI Taxonomy" id="29281"/>
    <lineage>
        <taxon>Archaea</taxon>
        <taxon>Thermoproteota</taxon>
        <taxon>environmental samples</taxon>
    </lineage>
</organism>
<proteinExistence type="predicted"/>
<evidence type="ECO:0000256" key="1">
    <source>
        <dbReference type="SAM" id="MobiDB-lite"/>
    </source>
</evidence>
<dbReference type="AlphaFoldDB" id="Q701Z5"/>
<feature type="region of interest" description="Disordered" evidence="1">
    <location>
        <begin position="71"/>
        <end position="109"/>
    </location>
</feature>
<accession>Q701Z5</accession>
<evidence type="ECO:0000313" key="2">
    <source>
        <dbReference type="EMBL" id="CAF28729.1"/>
    </source>
</evidence>
<protein>
    <submittedName>
        <fullName evidence="2">Uncharacterized protein</fullName>
    </submittedName>
</protein>
<dbReference type="EMBL" id="AJ627421">
    <property type="protein sequence ID" value="CAF28729.1"/>
    <property type="molecule type" value="Genomic_DNA"/>
</dbReference>